<dbReference type="GO" id="GO:0000725">
    <property type="term" value="P:recombinational repair"/>
    <property type="evidence" value="ECO:0007669"/>
    <property type="project" value="TreeGrafter"/>
</dbReference>
<dbReference type="PANTHER" id="PTHR11070:SF2">
    <property type="entry name" value="ATP-DEPENDENT DNA HELICASE SRS2"/>
    <property type="match status" value="1"/>
</dbReference>
<dbReference type="GO" id="GO:0033202">
    <property type="term" value="C:DNA helicase complex"/>
    <property type="evidence" value="ECO:0007669"/>
    <property type="project" value="TreeGrafter"/>
</dbReference>
<evidence type="ECO:0000313" key="11">
    <source>
        <dbReference type="EMBL" id="URZ10831.1"/>
    </source>
</evidence>
<dbReference type="PANTHER" id="PTHR11070">
    <property type="entry name" value="UVRD / RECB / PCRA DNA HELICASE FAMILY MEMBER"/>
    <property type="match status" value="1"/>
</dbReference>
<evidence type="ECO:0000256" key="4">
    <source>
        <dbReference type="ARBA" id="ARBA00022806"/>
    </source>
</evidence>
<dbReference type="Gene3D" id="1.10.486.10">
    <property type="entry name" value="PCRA, domain 4"/>
    <property type="match status" value="1"/>
</dbReference>
<dbReference type="EMBL" id="CP096983">
    <property type="protein sequence ID" value="URZ10831.1"/>
    <property type="molecule type" value="Genomic_DNA"/>
</dbReference>
<evidence type="ECO:0000256" key="8">
    <source>
        <dbReference type="ARBA" id="ARBA00034617"/>
    </source>
</evidence>
<accession>A0A1S8LJE4</accession>
<dbReference type="RefSeq" id="WP_077850541.1">
    <property type="nucleotide sequence ID" value="NZ_CP096983.1"/>
</dbReference>
<keyword evidence="2" id="KW-0547">Nucleotide-binding</keyword>
<dbReference type="STRING" id="84029.CROST_06850"/>
<evidence type="ECO:0000313" key="12">
    <source>
        <dbReference type="Proteomes" id="UP000190951"/>
    </source>
</evidence>
<name>A0A1S8LJE4_9CLOT</name>
<dbReference type="InterPro" id="IPR027417">
    <property type="entry name" value="P-loop_NTPase"/>
</dbReference>
<keyword evidence="3 11" id="KW-0378">Hydrolase</keyword>
<evidence type="ECO:0000256" key="6">
    <source>
        <dbReference type="ARBA" id="ARBA00023125"/>
    </source>
</evidence>
<evidence type="ECO:0000256" key="2">
    <source>
        <dbReference type="ARBA" id="ARBA00022741"/>
    </source>
</evidence>
<dbReference type="InterPro" id="IPR014016">
    <property type="entry name" value="UvrD-like_ATP-bd"/>
</dbReference>
<gene>
    <name evidence="11" type="primary">yjcD</name>
    <name evidence="11" type="ORF">CROST_015460</name>
</gene>
<dbReference type="Pfam" id="PF00580">
    <property type="entry name" value="UvrD-helicase"/>
    <property type="match status" value="1"/>
</dbReference>
<dbReference type="GO" id="GO:0005524">
    <property type="term" value="F:ATP binding"/>
    <property type="evidence" value="ECO:0007669"/>
    <property type="project" value="UniProtKB-UniRule"/>
</dbReference>
<evidence type="ECO:0000256" key="10">
    <source>
        <dbReference type="ARBA" id="ARBA00048988"/>
    </source>
</evidence>
<dbReference type="AlphaFoldDB" id="A0A1S8LJE4"/>
<evidence type="ECO:0000256" key="3">
    <source>
        <dbReference type="ARBA" id="ARBA00022801"/>
    </source>
</evidence>
<evidence type="ECO:0000256" key="7">
    <source>
        <dbReference type="ARBA" id="ARBA00023235"/>
    </source>
</evidence>
<dbReference type="Gene3D" id="1.10.10.160">
    <property type="match status" value="1"/>
</dbReference>
<dbReference type="SUPFAM" id="SSF52540">
    <property type="entry name" value="P-loop containing nucleoside triphosphate hydrolases"/>
    <property type="match status" value="1"/>
</dbReference>
<dbReference type="PROSITE" id="PS51198">
    <property type="entry name" value="UVRD_HELICASE_ATP_BIND"/>
    <property type="match status" value="1"/>
</dbReference>
<dbReference type="GO" id="GO:0005829">
    <property type="term" value="C:cytosol"/>
    <property type="evidence" value="ECO:0007669"/>
    <property type="project" value="TreeGrafter"/>
</dbReference>
<dbReference type="PROSITE" id="PS51217">
    <property type="entry name" value="UVRD_HELICASE_CTER"/>
    <property type="match status" value="1"/>
</dbReference>
<sequence>MEYKLDDFQQKAVVTDEKNAIVIAAPGSGKTSVIINRVAYLIKVKNVSCDNIIVITFTKAAAINMKQRYINYFNSRRTPFFGTFHSLFYKILLRHKGNIKIIDEFQKYNIVKSVLIKYMDEVNEDKLREVINDISSFKSGEFDMENFKPQIDKKIFDECYEKYEQYKIENSLMDFDDLQIQCMKMFEERPELLRGYSNLFKYVLVDEFQDSDTLQIKLLKMLSEKSSIYAVGDEDQCIYSFRGSRPDCMVDFDKIFSKGKKFFLNTNYRSVSNIVKISKHLIENNEKRNSKDISANKLGDGNITIINSKNENIEADKITIEIEKLKNISEYSYSDIAILYRTNVESRSLIDSFIRKNIPFKFLDREYNFFEHFICKDISAYLKLSIDEFDRESFLRIINRPFRYISKINLQKVKNYRNRESVFDILKNLEDLPIFQIRDIEKLQEKIRSLNKMSLLSAVQFVISDLGYADYIQDYAIKRGFNVEEMMDIIEEFKSSCEGYNNIIRFLAHIEEVKEKIKENKVDKNRDTVLLSTIHGVKGMEFKNVFIVNCNEENIPHKNSIEENIEEERRLFYVGITRAIENLWISIVSELKGCVRKPSRFIKECKLNLNDFEGKYKKGDKVQHVSFGIGEILNIDDDVTEIKFQDSVRRFDTSVLLNAKLMWKC</sequence>
<dbReference type="InterPro" id="IPR000212">
    <property type="entry name" value="DNA_helicase_UvrD/REP"/>
</dbReference>
<keyword evidence="7" id="KW-0413">Isomerase</keyword>
<protein>
    <recommendedName>
        <fullName evidence="9">DNA 3'-5' helicase</fullName>
        <ecNumber evidence="9">5.6.2.4</ecNumber>
    </recommendedName>
</protein>
<dbReference type="InterPro" id="IPR013986">
    <property type="entry name" value="DExx_box_DNA_helicase_dom_sf"/>
</dbReference>
<organism evidence="11 12">
    <name type="scientific">Clostridium felsineum</name>
    <dbReference type="NCBI Taxonomy" id="36839"/>
    <lineage>
        <taxon>Bacteria</taxon>
        <taxon>Bacillati</taxon>
        <taxon>Bacillota</taxon>
        <taxon>Clostridia</taxon>
        <taxon>Eubacteriales</taxon>
        <taxon>Clostridiaceae</taxon>
        <taxon>Clostridium</taxon>
    </lineage>
</organism>
<dbReference type="GO" id="GO:0043138">
    <property type="term" value="F:3'-5' DNA helicase activity"/>
    <property type="evidence" value="ECO:0007669"/>
    <property type="project" value="UniProtKB-EC"/>
</dbReference>
<evidence type="ECO:0000256" key="5">
    <source>
        <dbReference type="ARBA" id="ARBA00022840"/>
    </source>
</evidence>
<dbReference type="Pfam" id="PF13361">
    <property type="entry name" value="UvrD_C"/>
    <property type="match status" value="1"/>
</dbReference>
<dbReference type="Gene3D" id="3.40.50.300">
    <property type="entry name" value="P-loop containing nucleotide triphosphate hydrolases"/>
    <property type="match status" value="2"/>
</dbReference>
<comment type="catalytic activity">
    <reaction evidence="10">
        <text>ATP + H2O = ADP + phosphate + H(+)</text>
        <dbReference type="Rhea" id="RHEA:13065"/>
        <dbReference type="ChEBI" id="CHEBI:15377"/>
        <dbReference type="ChEBI" id="CHEBI:15378"/>
        <dbReference type="ChEBI" id="CHEBI:30616"/>
        <dbReference type="ChEBI" id="CHEBI:43474"/>
        <dbReference type="ChEBI" id="CHEBI:456216"/>
        <dbReference type="EC" id="5.6.2.4"/>
    </reaction>
</comment>
<keyword evidence="12" id="KW-1185">Reference proteome</keyword>
<dbReference type="InterPro" id="IPR014017">
    <property type="entry name" value="DNA_helicase_UvrD-like_C"/>
</dbReference>
<dbReference type="GO" id="GO:0003677">
    <property type="term" value="F:DNA binding"/>
    <property type="evidence" value="ECO:0007669"/>
    <property type="project" value="UniProtKB-KW"/>
</dbReference>
<dbReference type="KEGG" id="crw:CROST_015460"/>
<comment type="catalytic activity">
    <reaction evidence="8">
        <text>Couples ATP hydrolysis with the unwinding of duplex DNA by translocating in the 3'-5' direction.</text>
        <dbReference type="EC" id="5.6.2.4"/>
    </reaction>
</comment>
<evidence type="ECO:0000256" key="9">
    <source>
        <dbReference type="ARBA" id="ARBA00034808"/>
    </source>
</evidence>
<dbReference type="Proteomes" id="UP000190951">
    <property type="component" value="Chromosome"/>
</dbReference>
<dbReference type="CDD" id="cd17932">
    <property type="entry name" value="DEXQc_UvrD"/>
    <property type="match status" value="1"/>
</dbReference>
<proteinExistence type="inferred from homology"/>
<dbReference type="GO" id="GO:0016787">
    <property type="term" value="F:hydrolase activity"/>
    <property type="evidence" value="ECO:0007669"/>
    <property type="project" value="UniProtKB-UniRule"/>
</dbReference>
<evidence type="ECO:0000256" key="1">
    <source>
        <dbReference type="ARBA" id="ARBA00009922"/>
    </source>
</evidence>
<keyword evidence="4 11" id="KW-0347">Helicase</keyword>
<keyword evidence="5" id="KW-0067">ATP-binding</keyword>
<dbReference type="EC" id="5.6.2.4" evidence="9"/>
<reference evidence="11 12" key="1">
    <citation type="submission" date="2022-04" db="EMBL/GenBank/DDBJ databases">
        <title>Genome sequence of C. roseum typestrain.</title>
        <authorList>
            <person name="Poehlein A."/>
            <person name="Schoch T."/>
            <person name="Duerre P."/>
            <person name="Daniel R."/>
        </authorList>
    </citation>
    <scope>NUCLEOTIDE SEQUENCE [LARGE SCALE GENOMIC DNA]</scope>
    <source>
        <strain evidence="11 12">DSM 7320</strain>
    </source>
</reference>
<keyword evidence="6" id="KW-0238">DNA-binding</keyword>
<comment type="similarity">
    <text evidence="1">Belongs to the helicase family. UvrD subfamily.</text>
</comment>